<accession>A0A8J8MJE7</accession>
<dbReference type="EMBL" id="CP058649">
    <property type="protein sequence ID" value="QUI22546.1"/>
    <property type="molecule type" value="Genomic_DNA"/>
</dbReference>
<evidence type="ECO:0000256" key="1">
    <source>
        <dbReference type="SAM" id="Phobius"/>
    </source>
</evidence>
<feature type="transmembrane region" description="Helical" evidence="1">
    <location>
        <begin position="58"/>
        <end position="77"/>
    </location>
</feature>
<keyword evidence="1" id="KW-1133">Transmembrane helix</keyword>
<keyword evidence="3" id="KW-1185">Reference proteome</keyword>
<feature type="transmembrane region" description="Helical" evidence="1">
    <location>
        <begin position="232"/>
        <end position="254"/>
    </location>
</feature>
<dbReference type="Pfam" id="PF06182">
    <property type="entry name" value="ABC2_membrane_6"/>
    <property type="match status" value="1"/>
</dbReference>
<dbReference type="AlphaFoldDB" id="A0A8J8MJE7"/>
<dbReference type="PANTHER" id="PTHR36832:SF1">
    <property type="entry name" value="SLR1174 PROTEIN"/>
    <property type="match status" value="1"/>
</dbReference>
<dbReference type="InterPro" id="IPR010390">
    <property type="entry name" value="ABC-2_transporter-like"/>
</dbReference>
<feature type="transmembrane region" description="Helical" evidence="1">
    <location>
        <begin position="117"/>
        <end position="141"/>
    </location>
</feature>
<keyword evidence="1" id="KW-0472">Membrane</keyword>
<feature type="transmembrane region" description="Helical" evidence="1">
    <location>
        <begin position="147"/>
        <end position="168"/>
    </location>
</feature>
<reference evidence="2" key="1">
    <citation type="submission" date="2020-07" db="EMBL/GenBank/DDBJ databases">
        <title>Vallitalea pronyensis genome.</title>
        <authorList>
            <person name="Postec A."/>
        </authorList>
    </citation>
    <scope>NUCLEOTIDE SEQUENCE</scope>
    <source>
        <strain evidence="2">FatNI3</strain>
    </source>
</reference>
<feature type="transmembrane region" description="Helical" evidence="1">
    <location>
        <begin position="180"/>
        <end position="199"/>
    </location>
</feature>
<dbReference type="PANTHER" id="PTHR36832">
    <property type="entry name" value="SLR1174 PROTEIN-RELATED"/>
    <property type="match status" value="1"/>
</dbReference>
<protein>
    <submittedName>
        <fullName evidence="2">ABC-2 family transporter protein</fullName>
    </submittedName>
</protein>
<evidence type="ECO:0000313" key="2">
    <source>
        <dbReference type="EMBL" id="QUI22546.1"/>
    </source>
</evidence>
<organism evidence="2 3">
    <name type="scientific">Vallitalea pronyensis</name>
    <dbReference type="NCBI Taxonomy" id="1348613"/>
    <lineage>
        <taxon>Bacteria</taxon>
        <taxon>Bacillati</taxon>
        <taxon>Bacillota</taxon>
        <taxon>Clostridia</taxon>
        <taxon>Lachnospirales</taxon>
        <taxon>Vallitaleaceae</taxon>
        <taxon>Vallitalea</taxon>
    </lineage>
</organism>
<dbReference type="RefSeq" id="WP_212698036.1">
    <property type="nucleotide sequence ID" value="NZ_CP058649.1"/>
</dbReference>
<evidence type="ECO:0000313" key="3">
    <source>
        <dbReference type="Proteomes" id="UP000683246"/>
    </source>
</evidence>
<name>A0A8J8MJE7_9FIRM</name>
<sequence>MTMFAKYKHAFILGIQNAMEYRLDFLLGLLSSVFPIMIQIFMWTAIFNSTGGNHVYGYSYTQLILYTLLASIVTRLVGTGFEYEINSDIKNGDLNKYIVKPINYFTYRLSCFMGTKIFSSVILFTIIAIICFVVNHLFGFSTQVDRVFLFLLAVFFAIFLNFLIYFCMGMLAFWLSEVSLLFGTINIIFIIISGGIFPLDIFGETFIRVVNVLPFKYTIQFPVNILNEKLNIANAFSGLLTQCIWIVLMLLLAIKLWEAGRKKYIAVGG</sequence>
<dbReference type="KEGG" id="vpy:HZI73_09640"/>
<proteinExistence type="predicted"/>
<keyword evidence="1" id="KW-0812">Transmembrane</keyword>
<gene>
    <name evidence="2" type="ORF">HZI73_09640</name>
</gene>
<dbReference type="Proteomes" id="UP000683246">
    <property type="component" value="Chromosome"/>
</dbReference>
<feature type="transmembrane region" description="Helical" evidence="1">
    <location>
        <begin position="21"/>
        <end position="46"/>
    </location>
</feature>